<sequence>MNQAQHITHAFERHTSQKIPENRMRLKVSIDVVLYLILQGLSLRGHDEKKQSLNRRNFLQLFKLLDFYVKEEKEIGTLPENATYTSGQTQKEIIEIISQKVR</sequence>
<comment type="caution">
    <text evidence="2">The sequence shown here is derived from an EMBL/GenBank/DDBJ whole genome shotgun (WGS) entry which is preliminary data.</text>
</comment>
<proteinExistence type="predicted"/>
<accession>A0AAV3P676</accession>
<dbReference type="PANTHER" id="PTHR45749">
    <property type="match status" value="1"/>
</dbReference>
<dbReference type="EMBL" id="BAABME010000941">
    <property type="protein sequence ID" value="GAA0146516.1"/>
    <property type="molecule type" value="Genomic_DNA"/>
</dbReference>
<name>A0AAV3P676_LITER</name>
<organism evidence="2 3">
    <name type="scientific">Lithospermum erythrorhizon</name>
    <name type="common">Purple gromwell</name>
    <name type="synonym">Lithospermum officinale var. erythrorhizon</name>
    <dbReference type="NCBI Taxonomy" id="34254"/>
    <lineage>
        <taxon>Eukaryota</taxon>
        <taxon>Viridiplantae</taxon>
        <taxon>Streptophyta</taxon>
        <taxon>Embryophyta</taxon>
        <taxon>Tracheophyta</taxon>
        <taxon>Spermatophyta</taxon>
        <taxon>Magnoliopsida</taxon>
        <taxon>eudicotyledons</taxon>
        <taxon>Gunneridae</taxon>
        <taxon>Pentapetalae</taxon>
        <taxon>asterids</taxon>
        <taxon>lamiids</taxon>
        <taxon>Boraginales</taxon>
        <taxon>Boraginaceae</taxon>
        <taxon>Boraginoideae</taxon>
        <taxon>Lithospermeae</taxon>
        <taxon>Lithospermum</taxon>
    </lineage>
</organism>
<protein>
    <recommendedName>
        <fullName evidence="1">DUF4371 domain-containing protein</fullName>
    </recommendedName>
</protein>
<gene>
    <name evidence="2" type="ORF">LIER_06449</name>
</gene>
<feature type="domain" description="DUF4371" evidence="1">
    <location>
        <begin position="1"/>
        <end position="101"/>
    </location>
</feature>
<evidence type="ECO:0000313" key="2">
    <source>
        <dbReference type="EMBL" id="GAA0146516.1"/>
    </source>
</evidence>
<reference evidence="2 3" key="1">
    <citation type="submission" date="2024-01" db="EMBL/GenBank/DDBJ databases">
        <title>The complete chloroplast genome sequence of Lithospermum erythrorhizon: insights into the phylogenetic relationship among Boraginaceae species and the maternal lineages of purple gromwells.</title>
        <authorList>
            <person name="Okada T."/>
            <person name="Watanabe K."/>
        </authorList>
    </citation>
    <scope>NUCLEOTIDE SEQUENCE [LARGE SCALE GENOMIC DNA]</scope>
</reference>
<dbReference type="Pfam" id="PF14291">
    <property type="entry name" value="DUF4371"/>
    <property type="match status" value="1"/>
</dbReference>
<keyword evidence="3" id="KW-1185">Reference proteome</keyword>
<dbReference type="PANTHER" id="PTHR45749:SF26">
    <property type="entry name" value="ZINC FINGER MYM-TYPE PROTEIN 1-LIKE"/>
    <property type="match status" value="1"/>
</dbReference>
<evidence type="ECO:0000259" key="1">
    <source>
        <dbReference type="Pfam" id="PF14291"/>
    </source>
</evidence>
<dbReference type="Proteomes" id="UP001454036">
    <property type="component" value="Unassembled WGS sequence"/>
</dbReference>
<dbReference type="AlphaFoldDB" id="A0AAV3P676"/>
<dbReference type="InterPro" id="IPR025398">
    <property type="entry name" value="DUF4371"/>
</dbReference>
<evidence type="ECO:0000313" key="3">
    <source>
        <dbReference type="Proteomes" id="UP001454036"/>
    </source>
</evidence>